<keyword evidence="1" id="KW-0472">Membrane</keyword>
<accession>A0A2Z5AD70</accession>
<keyword evidence="1" id="KW-0812">Transmembrane</keyword>
<keyword evidence="1" id="KW-1133">Transmembrane helix</keyword>
<feature type="transmembrane region" description="Helical" evidence="1">
    <location>
        <begin position="35"/>
        <end position="55"/>
    </location>
</feature>
<proteinExistence type="predicted"/>
<dbReference type="Pfam" id="PF11990">
    <property type="entry name" value="DUF3487"/>
    <property type="match status" value="1"/>
</dbReference>
<name>A0A2Z5AD70_9PSED</name>
<protein>
    <submittedName>
        <fullName evidence="2">TIGR03750 family conjugal transfer protein</fullName>
    </submittedName>
</protein>
<evidence type="ECO:0000313" key="2">
    <source>
        <dbReference type="EMBL" id="AXA68597.1"/>
    </source>
</evidence>
<dbReference type="AlphaFoldDB" id="A0A2Z5AD70"/>
<dbReference type="NCBIfam" id="TIGR03750">
    <property type="entry name" value="conj_TIGR03750"/>
    <property type="match status" value="1"/>
</dbReference>
<organism evidence="2 3">
    <name type="scientific">Pseudomonas oryzihabitans</name>
    <dbReference type="NCBI Taxonomy" id="47885"/>
    <lineage>
        <taxon>Bacteria</taxon>
        <taxon>Pseudomonadati</taxon>
        <taxon>Pseudomonadota</taxon>
        <taxon>Gammaproteobacteria</taxon>
        <taxon>Pseudomonadales</taxon>
        <taxon>Pseudomonadaceae</taxon>
        <taxon>Pseudomonas</taxon>
    </lineage>
</organism>
<dbReference type="InterPro" id="IPR021877">
    <property type="entry name" value="DUF3487"/>
</dbReference>
<evidence type="ECO:0000313" key="3">
    <source>
        <dbReference type="Proteomes" id="UP000250579"/>
    </source>
</evidence>
<feature type="transmembrane region" description="Helical" evidence="1">
    <location>
        <begin position="61"/>
        <end position="81"/>
    </location>
</feature>
<sequence length="126" mass="14042">MDITQDLHEDGTLRFLPNRLNTQPVVVGGLTTDEMFATIIVCASFGFVVGIPLAFFTTPAMPIFAALACGSLGLVLAGRLLRRWKRGRPETWLWRQVECRLAHWGIAGRRLVIRSGSWSCKRMVGL</sequence>
<dbReference type="Proteomes" id="UP000250579">
    <property type="component" value="Chromosome"/>
</dbReference>
<reference evidence="2 3" key="1">
    <citation type="submission" date="2017-06" db="EMBL/GenBank/DDBJ databases">
        <title>Evolution towards high GC content and high-temperature stress adaptation in endophytic Pseudomonas oryzihabitans impacted its plant-growth promoting traits.</title>
        <authorList>
            <person name="Nascimento F.X."/>
        </authorList>
    </citation>
    <scope>NUCLEOTIDE SEQUENCE [LARGE SCALE GENOMIC DNA]</scope>
    <source>
        <strain evidence="2 3">MS8</strain>
    </source>
</reference>
<evidence type="ECO:0000256" key="1">
    <source>
        <dbReference type="SAM" id="Phobius"/>
    </source>
</evidence>
<dbReference type="RefSeq" id="WP_208692718.1">
    <property type="nucleotide sequence ID" value="NZ_CP022198.1"/>
</dbReference>
<dbReference type="EMBL" id="CP022198">
    <property type="protein sequence ID" value="AXA68597.1"/>
    <property type="molecule type" value="Genomic_DNA"/>
</dbReference>
<gene>
    <name evidence="2" type="ORF">CE139_23255</name>
</gene>